<feature type="compositionally biased region" description="Pro residues" evidence="1">
    <location>
        <begin position="517"/>
        <end position="537"/>
    </location>
</feature>
<evidence type="ECO:0000313" key="4">
    <source>
        <dbReference type="Proteomes" id="UP000644727"/>
    </source>
</evidence>
<comment type="caution">
    <text evidence="3">The sequence shown here is derived from an EMBL/GenBank/DDBJ whole genome shotgun (WGS) entry which is preliminary data.</text>
</comment>
<gene>
    <name evidence="3" type="ORF">IOE58_11155</name>
</gene>
<dbReference type="Proteomes" id="UP000644727">
    <property type="component" value="Unassembled WGS sequence"/>
</dbReference>
<dbReference type="SMART" id="SM00507">
    <property type="entry name" value="HNHc"/>
    <property type="match status" value="1"/>
</dbReference>
<keyword evidence="3" id="KW-0255">Endonuclease</keyword>
<dbReference type="GO" id="GO:0004519">
    <property type="term" value="F:endonuclease activity"/>
    <property type="evidence" value="ECO:0007669"/>
    <property type="project" value="UniProtKB-KW"/>
</dbReference>
<evidence type="ECO:0000256" key="1">
    <source>
        <dbReference type="SAM" id="MobiDB-lite"/>
    </source>
</evidence>
<reference evidence="3 4" key="1">
    <citation type="submission" date="2020-10" db="EMBL/GenBank/DDBJ databases">
        <title>Draft genome and description of Brachybacterium epidermidis sp nov.</title>
        <authorList>
            <person name="Boxberger M."/>
            <person name="La Scola B."/>
        </authorList>
    </citation>
    <scope>NUCLEOTIDE SEQUENCE [LARGE SCALE GENOMIC DNA]</scope>
    <source>
        <strain evidence="3 4">Marseille-Q2903</strain>
    </source>
</reference>
<sequence>MSTALAASPSSPTLDALSDVRAQLSDLTSSIVSVRPGTAPALHSVAASGTPAASHRPHAPSAPDAIELVEAISAIEGLKNILDALQSGYEIALRNERIKTQRAAGLPASKLGSGTGDEIALARGISPSRAGNQLALRRVIVETLPRIWERMAEGAVSGWAAEEVARAVILLDDEDRKQIDAELAPTLHQVSPRTAGRRARARADALDQEAAVARLQRNADQRHVSQRPAAEGMMRLSALLPLHEGVAAYASLSAAADAARAEGDGRSRGQVMADALTTRVTGQEHAIAPVEIQLLMTDRTLLAGANDTAQLEGHPIPGPVARHLALTGRLFPEPKAAEDATPPGAALTPSSTLVSTATPPSDSGPGSVPSPAPVPAPASDSEPPPTEVRRWIRRLYADPVTGELTSMDARKRLFTGHMRRFVLARERQCRTPGCEAASRHVHHIEGHARGGRTTPENGAGLCERFNYVVELPGWSTSRDAASGDLVITTPTGHRHRSPIPNQWEAVGIHGQAITPSDQPPGPTSDPPPRPPGDPAPAPSRFIRRE</sequence>
<protein>
    <submittedName>
        <fullName evidence="3">HNH endonuclease</fullName>
    </submittedName>
</protein>
<evidence type="ECO:0000313" key="3">
    <source>
        <dbReference type="EMBL" id="MBE9404718.1"/>
    </source>
</evidence>
<feature type="compositionally biased region" description="Polar residues" evidence="1">
    <location>
        <begin position="348"/>
        <end position="357"/>
    </location>
</feature>
<dbReference type="InterPro" id="IPR003870">
    <property type="entry name" value="DUF222"/>
</dbReference>
<accession>A0ABR9W3K9</accession>
<name>A0ABR9W3K9_9MICO</name>
<proteinExistence type="predicted"/>
<feature type="region of interest" description="Disordered" evidence="1">
    <location>
        <begin position="334"/>
        <end position="386"/>
    </location>
</feature>
<feature type="domain" description="HNH nuclease" evidence="2">
    <location>
        <begin position="417"/>
        <end position="467"/>
    </location>
</feature>
<dbReference type="Pfam" id="PF02720">
    <property type="entry name" value="DUF222"/>
    <property type="match status" value="1"/>
</dbReference>
<evidence type="ECO:0000259" key="2">
    <source>
        <dbReference type="SMART" id="SM00507"/>
    </source>
</evidence>
<dbReference type="CDD" id="cd00085">
    <property type="entry name" value="HNHc"/>
    <property type="match status" value="1"/>
</dbReference>
<dbReference type="InterPro" id="IPR003615">
    <property type="entry name" value="HNH_nuc"/>
</dbReference>
<feature type="compositionally biased region" description="Pro residues" evidence="1">
    <location>
        <begin position="368"/>
        <end position="386"/>
    </location>
</feature>
<keyword evidence="4" id="KW-1185">Reference proteome</keyword>
<dbReference type="RefSeq" id="WP_193866464.1">
    <property type="nucleotide sequence ID" value="NZ_JADEYR010000013.1"/>
</dbReference>
<keyword evidence="3" id="KW-0378">Hydrolase</keyword>
<organism evidence="3 4">
    <name type="scientific">Brachybacterium epidermidis</name>
    <dbReference type="NCBI Taxonomy" id="2781983"/>
    <lineage>
        <taxon>Bacteria</taxon>
        <taxon>Bacillati</taxon>
        <taxon>Actinomycetota</taxon>
        <taxon>Actinomycetes</taxon>
        <taxon>Micrococcales</taxon>
        <taxon>Dermabacteraceae</taxon>
        <taxon>Brachybacterium</taxon>
    </lineage>
</organism>
<dbReference type="EMBL" id="JADEYR010000013">
    <property type="protein sequence ID" value="MBE9404718.1"/>
    <property type="molecule type" value="Genomic_DNA"/>
</dbReference>
<feature type="region of interest" description="Disordered" evidence="1">
    <location>
        <begin position="511"/>
        <end position="545"/>
    </location>
</feature>
<keyword evidence="3" id="KW-0540">Nuclease</keyword>
<feature type="compositionally biased region" description="Low complexity" evidence="1">
    <location>
        <begin position="358"/>
        <end position="367"/>
    </location>
</feature>